<dbReference type="EMBL" id="BT032969">
    <property type="protein sequence ID" value="ACD99533.1"/>
    <property type="molecule type" value="mRNA"/>
</dbReference>
<dbReference type="AlphaFoldDB" id="B3DNI1"/>
<feature type="chain" id="PRO_5002787373" description="Transcription factor BTF3" evidence="3">
    <location>
        <begin position="23"/>
        <end position="293"/>
    </location>
</feature>
<evidence type="ECO:0000259" key="4">
    <source>
        <dbReference type="PROSITE" id="PS51151"/>
    </source>
</evidence>
<dbReference type="PANTHER" id="PTHR10351">
    <property type="entry name" value="TRANSCRIPTION FACTOR BTF3 FAMILY MEMBER"/>
    <property type="match status" value="1"/>
</dbReference>
<sequence>LIHISKRILLNIILINILICKAQHFQGFPNETMDFKKLKKMEEVVRIGGKGSMRRKHKRFPSSAAAEKRVQATLAMLPLKNIDEIEEVTIEFTNSSKVVLTMPRVQSTAGNSFFVVSGDFVRKSSTAGPSKVAKAANAPKAPMPPKPPKPEAFSDKKPESEESIKVAKKPKKPRNRVRPRNKKVQMMLSKNKEDAAMAGWDSEPKLSNGKPILISSEDGSDPDNEKVPSDESDVDRTIVCDKDSLGSFGDDSDGKEDVDTTESIYLSSYSNYYYLTEQLYPNTYRVQVSEDED</sequence>
<organism evidence="5">
    <name type="scientific">Drosophila melanogaster</name>
    <name type="common">Fruit fly</name>
    <dbReference type="NCBI Taxonomy" id="7227"/>
    <lineage>
        <taxon>Eukaryota</taxon>
        <taxon>Metazoa</taxon>
        <taxon>Ecdysozoa</taxon>
        <taxon>Arthropoda</taxon>
        <taxon>Hexapoda</taxon>
        <taxon>Insecta</taxon>
        <taxon>Pterygota</taxon>
        <taxon>Neoptera</taxon>
        <taxon>Endopterygota</taxon>
        <taxon>Diptera</taxon>
        <taxon>Brachycera</taxon>
        <taxon>Muscomorpha</taxon>
        <taxon>Ephydroidea</taxon>
        <taxon>Drosophilidae</taxon>
        <taxon>Drosophila</taxon>
        <taxon>Sophophora</taxon>
    </lineage>
</organism>
<feature type="compositionally biased region" description="Basic and acidic residues" evidence="2">
    <location>
        <begin position="148"/>
        <end position="165"/>
    </location>
</feature>
<reference evidence="5" key="1">
    <citation type="submission" date="2008-06" db="EMBL/GenBank/DDBJ databases">
        <authorList>
            <person name="Carlson J."/>
            <person name="Booth B."/>
            <person name="Frise E."/>
            <person name="Park S."/>
            <person name="Wan K."/>
            <person name="Yu C."/>
            <person name="Celniker S."/>
        </authorList>
    </citation>
    <scope>NUCLEOTIDE SEQUENCE</scope>
</reference>
<feature type="non-terminal residue" evidence="5">
    <location>
        <position position="1"/>
    </location>
</feature>
<gene>
    <name evidence="5" type="primary">CG13402-RA</name>
</gene>
<dbReference type="SMART" id="SM01407">
    <property type="entry name" value="NAC"/>
    <property type="match status" value="1"/>
</dbReference>
<dbReference type="Bgee" id="FBgn0030538">
    <property type="expression patterns" value="Expressed in early elongation stage spermatid (Drosophila) in testis and 13 other cell types or tissues"/>
</dbReference>
<dbReference type="VEuPathDB" id="VectorBase:FBgn0030538"/>
<dbReference type="IntAct" id="B3DNI1">
    <property type="interactions" value="3"/>
</dbReference>
<dbReference type="OrthoDB" id="8033832at2759"/>
<feature type="region of interest" description="Disordered" evidence="2">
    <location>
        <begin position="124"/>
        <end position="258"/>
    </location>
</feature>
<feature type="compositionally biased region" description="Low complexity" evidence="2">
    <location>
        <begin position="129"/>
        <end position="140"/>
    </location>
</feature>
<name>B3DNI1_DROME</name>
<evidence type="ECO:0000256" key="1">
    <source>
        <dbReference type="RuleBase" id="RU361272"/>
    </source>
</evidence>
<protein>
    <recommendedName>
        <fullName evidence="1">Transcription factor BTF3</fullName>
    </recommendedName>
</protein>
<feature type="compositionally biased region" description="Basic residues" evidence="2">
    <location>
        <begin position="166"/>
        <end position="183"/>
    </location>
</feature>
<comment type="interaction">
    <interactant intactId="EBI-15121031">
        <id>B3DNI1</id>
    </interactant>
    <interactant intactId="EBI-127575">
        <id>Q94518</id>
        <label>Nacalpha</label>
    </interactant>
    <organismsDiffer>false</organismsDiffer>
    <experiments>4</experiments>
</comment>
<evidence type="ECO:0000256" key="2">
    <source>
        <dbReference type="SAM" id="MobiDB-lite"/>
    </source>
</evidence>
<dbReference type="InterPro" id="IPR002715">
    <property type="entry name" value="Nas_poly-pep-assoc_cplx_dom"/>
</dbReference>
<dbReference type="HOGENOM" id="CLU_070178_0_0_1"/>
<dbReference type="PROSITE" id="PS51151">
    <property type="entry name" value="NAC_AB"/>
    <property type="match status" value="1"/>
</dbReference>
<accession>B3DNI1</accession>
<proteinExistence type="evidence at protein level"/>
<dbReference type="Pfam" id="PF01849">
    <property type="entry name" value="NAC"/>
    <property type="match status" value="1"/>
</dbReference>
<feature type="domain" description="NAC-A/B" evidence="4">
    <location>
        <begin position="64"/>
        <end position="129"/>
    </location>
</feature>
<dbReference type="InterPro" id="IPR039370">
    <property type="entry name" value="BTF3"/>
</dbReference>
<evidence type="ECO:0000313" key="5">
    <source>
        <dbReference type="EMBL" id="ACD99533.1"/>
    </source>
</evidence>
<dbReference type="ExpressionAtlas" id="B3DNI1">
    <property type="expression patterns" value="differential"/>
</dbReference>
<feature type="compositionally biased region" description="Basic and acidic residues" evidence="2">
    <location>
        <begin position="223"/>
        <end position="244"/>
    </location>
</feature>
<feature type="signal peptide" evidence="3">
    <location>
        <begin position="1"/>
        <end position="22"/>
    </location>
</feature>
<evidence type="ECO:0000256" key="3">
    <source>
        <dbReference type="SAM" id="SignalP"/>
    </source>
</evidence>
<keyword evidence="3" id="KW-0732">Signal</keyword>
<comment type="similarity">
    <text evidence="1">Belongs to the NAC-beta family.</text>
</comment>